<dbReference type="InterPro" id="IPR021210">
    <property type="entry name" value="Exosporium_BclB"/>
</dbReference>
<evidence type="ECO:0008006" key="3">
    <source>
        <dbReference type="Google" id="ProtNLM"/>
    </source>
</evidence>
<evidence type="ECO:0000313" key="1">
    <source>
        <dbReference type="EMBL" id="MCU6793768.1"/>
    </source>
</evidence>
<proteinExistence type="predicted"/>
<dbReference type="Proteomes" id="UP001652445">
    <property type="component" value="Unassembled WGS sequence"/>
</dbReference>
<dbReference type="EMBL" id="JAOQIO010000065">
    <property type="protein sequence ID" value="MCU6793768.1"/>
    <property type="molecule type" value="Genomic_DNA"/>
</dbReference>
<gene>
    <name evidence="1" type="ORF">OB236_16810</name>
</gene>
<dbReference type="RefSeq" id="WP_262684990.1">
    <property type="nucleotide sequence ID" value="NZ_JAOQIO010000065.1"/>
</dbReference>
<protein>
    <recommendedName>
        <fullName evidence="3">Spore surface glycoprotein BclB</fullName>
    </recommendedName>
</protein>
<name>A0ABT2UGL1_9BACL</name>
<comment type="caution">
    <text evidence="1">The sequence shown here is derived from an EMBL/GenBank/DDBJ whole genome shotgun (WGS) entry which is preliminary data.</text>
</comment>
<organism evidence="1 2">
    <name type="scientific">Paenibacillus baimaensis</name>
    <dbReference type="NCBI Taxonomy" id="2982185"/>
    <lineage>
        <taxon>Bacteria</taxon>
        <taxon>Bacillati</taxon>
        <taxon>Bacillota</taxon>
        <taxon>Bacilli</taxon>
        <taxon>Bacillales</taxon>
        <taxon>Paenibacillaceae</taxon>
        <taxon>Paenibacillus</taxon>
    </lineage>
</organism>
<keyword evidence="2" id="KW-1185">Reference proteome</keyword>
<accession>A0ABT2UGL1</accession>
<evidence type="ECO:0000313" key="2">
    <source>
        <dbReference type="Proteomes" id="UP001652445"/>
    </source>
</evidence>
<sequence>MTNVLGGLADTGGLIGFGSSTDGVTIGGGTITLSPGVGGVLDFAFVAPRTGTVTSISAFFSVTLAVALGTAVTIRAEIYTALAASNTFSPSGAFVLLTPAIGPIIAVGATASGTAVAGLPVAAGEKLLLVFSIDTAVAVLTTVEGFGSAGISII</sequence>
<dbReference type="NCBIfam" id="TIGR03721">
    <property type="entry name" value="exospore_TM"/>
    <property type="match status" value="1"/>
</dbReference>
<reference evidence="1 2" key="1">
    <citation type="submission" date="2022-09" db="EMBL/GenBank/DDBJ databases">
        <authorList>
            <person name="Han X.L."/>
            <person name="Wang Q."/>
            <person name="Lu T."/>
        </authorList>
    </citation>
    <scope>NUCLEOTIDE SEQUENCE [LARGE SCALE GENOMIC DNA]</scope>
    <source>
        <strain evidence="1 2">WQ 127069</strain>
    </source>
</reference>